<dbReference type="HAMAP" id="MF_00376">
    <property type="entry name" value="Dephospho_CoA_kinase"/>
    <property type="match status" value="1"/>
</dbReference>
<dbReference type="AlphaFoldDB" id="W5IJD4"/>
<evidence type="ECO:0000256" key="1">
    <source>
        <dbReference type="ARBA" id="ARBA00022741"/>
    </source>
</evidence>
<comment type="function">
    <text evidence="3">Catalyzes the phosphorylation of the 3'-hydroxyl group of dephosphocoenzyme A to form coenzyme A.</text>
</comment>
<comment type="caution">
    <text evidence="5">The sequence shown here is derived from an EMBL/GenBank/DDBJ whole genome shotgun (WGS) entry which is preliminary data.</text>
</comment>
<dbReference type="InterPro" id="IPR027417">
    <property type="entry name" value="P-loop_NTPase"/>
</dbReference>
<dbReference type="EMBL" id="ADCX01000003">
    <property type="protein sequence ID" value="EFG26999.1"/>
    <property type="molecule type" value="Genomic_DNA"/>
</dbReference>
<keyword evidence="3" id="KW-0963">Cytoplasm</keyword>
<keyword evidence="6" id="KW-1185">Reference proteome</keyword>
<evidence type="ECO:0000256" key="2">
    <source>
        <dbReference type="ARBA" id="ARBA00022840"/>
    </source>
</evidence>
<dbReference type="UniPathway" id="UPA00241">
    <property type="reaction ID" value="UER00356"/>
</dbReference>
<dbReference type="PROSITE" id="PS51219">
    <property type="entry name" value="DPCK"/>
    <property type="match status" value="1"/>
</dbReference>
<keyword evidence="2 3" id="KW-0067">ATP-binding</keyword>
<evidence type="ECO:0000256" key="4">
    <source>
        <dbReference type="NCBIfam" id="TIGR00152"/>
    </source>
</evidence>
<dbReference type="NCBIfam" id="TIGR00152">
    <property type="entry name" value="dephospho-CoA kinase"/>
    <property type="match status" value="1"/>
</dbReference>
<dbReference type="Proteomes" id="UP000005777">
    <property type="component" value="Unassembled WGS sequence"/>
</dbReference>
<dbReference type="eggNOG" id="COG0237">
    <property type="taxonomic scope" value="Bacteria"/>
</dbReference>
<comment type="subcellular location">
    <subcellularLocation>
        <location evidence="3">Cytoplasm</location>
    </subcellularLocation>
</comment>
<gene>
    <name evidence="3" type="primary">coaE</name>
    <name evidence="5" type="ORF">HMPREF9020_00630</name>
</gene>
<keyword evidence="1 3" id="KW-0547">Nucleotide-binding</keyword>
<comment type="similarity">
    <text evidence="3">Belongs to the CoaE family.</text>
</comment>
<accession>W5IJD4</accession>
<keyword evidence="3 5" id="KW-0418">Kinase</keyword>
<evidence type="ECO:0000313" key="6">
    <source>
        <dbReference type="Proteomes" id="UP000005777"/>
    </source>
</evidence>
<dbReference type="PANTHER" id="PTHR10695:SF46">
    <property type="entry name" value="BIFUNCTIONAL COENZYME A SYNTHASE-RELATED"/>
    <property type="match status" value="1"/>
</dbReference>
<dbReference type="SUPFAM" id="SSF52540">
    <property type="entry name" value="P-loop containing nucleoside triphosphate hydrolases"/>
    <property type="match status" value="1"/>
</dbReference>
<sequence>MVRVGLTGGIAAGKSTISAHCRQRGIRVIDYDQLARDVTEPGSAGLSALIGLFGNDILLPDGSLNRKWMAEHVFAGDHAQENRHKLESVIHPLIFQRARMLDRQWSSSSPQQSIIIHDIPLLVESLPELKKYNIAPDYVITVEADDQTRINRMVQTRGMSRRQAEERIQAQLPQKVRRECADYCISSDQPLDRMVADCDRILDSIRGRQGKCSVRE</sequence>
<evidence type="ECO:0000256" key="3">
    <source>
        <dbReference type="HAMAP-Rule" id="MF_00376"/>
    </source>
</evidence>
<dbReference type="InterPro" id="IPR001977">
    <property type="entry name" value="Depp_CoAkinase"/>
</dbReference>
<name>W5IJD4_SCAIO</name>
<dbReference type="GO" id="GO:0015937">
    <property type="term" value="P:coenzyme A biosynthetic process"/>
    <property type="evidence" value="ECO:0007669"/>
    <property type="project" value="UniProtKB-UniRule"/>
</dbReference>
<keyword evidence="3" id="KW-0808">Transferase</keyword>
<feature type="binding site" evidence="3">
    <location>
        <begin position="11"/>
        <end position="16"/>
    </location>
    <ligand>
        <name>ATP</name>
        <dbReference type="ChEBI" id="CHEBI:30616"/>
    </ligand>
</feature>
<organism evidence="5 6">
    <name type="scientific">Scardovia inopinata F0304</name>
    <dbReference type="NCBI Taxonomy" id="641146"/>
    <lineage>
        <taxon>Bacteria</taxon>
        <taxon>Bacillati</taxon>
        <taxon>Actinomycetota</taxon>
        <taxon>Actinomycetes</taxon>
        <taxon>Bifidobacteriales</taxon>
        <taxon>Bifidobacteriaceae</taxon>
        <taxon>Scardovia</taxon>
    </lineage>
</organism>
<comment type="catalytic activity">
    <reaction evidence="3">
        <text>3'-dephospho-CoA + ATP = ADP + CoA + H(+)</text>
        <dbReference type="Rhea" id="RHEA:18245"/>
        <dbReference type="ChEBI" id="CHEBI:15378"/>
        <dbReference type="ChEBI" id="CHEBI:30616"/>
        <dbReference type="ChEBI" id="CHEBI:57287"/>
        <dbReference type="ChEBI" id="CHEBI:57328"/>
        <dbReference type="ChEBI" id="CHEBI:456216"/>
        <dbReference type="EC" id="2.7.1.24"/>
    </reaction>
</comment>
<dbReference type="GO" id="GO:0004140">
    <property type="term" value="F:dephospho-CoA kinase activity"/>
    <property type="evidence" value="ECO:0007669"/>
    <property type="project" value="UniProtKB-UniRule"/>
</dbReference>
<dbReference type="GO" id="GO:0005737">
    <property type="term" value="C:cytoplasm"/>
    <property type="evidence" value="ECO:0007669"/>
    <property type="project" value="UniProtKB-SubCell"/>
</dbReference>
<dbReference type="HOGENOM" id="CLU_057180_1_1_11"/>
<dbReference type="Pfam" id="PF01121">
    <property type="entry name" value="CoaE"/>
    <property type="match status" value="1"/>
</dbReference>
<evidence type="ECO:0000313" key="5">
    <source>
        <dbReference type="EMBL" id="EFG26999.1"/>
    </source>
</evidence>
<dbReference type="Gene3D" id="3.40.50.300">
    <property type="entry name" value="P-loop containing nucleotide triphosphate hydrolases"/>
    <property type="match status" value="1"/>
</dbReference>
<reference evidence="5 6" key="1">
    <citation type="submission" date="2012-01" db="EMBL/GenBank/DDBJ databases">
        <title>The Genome Sequence of Scardovia inopinata F0304.</title>
        <authorList>
            <consortium name="The Broad Institute Genome Sequencing Platform"/>
            <person name="Ward D."/>
            <person name="Earl A."/>
            <person name="Feldgarden M."/>
            <person name="Gevers D."/>
            <person name="Young S."/>
            <person name="Zeng Q."/>
            <person name="Koehrsen M."/>
            <person name="Alvarado L."/>
            <person name="Berlin A.M."/>
            <person name="Borenstein D."/>
            <person name="Chapman S.B."/>
            <person name="Chen Z."/>
            <person name="Engels R."/>
            <person name="Freedman E."/>
            <person name="Gellesch M."/>
            <person name="Goldberg J."/>
            <person name="Griggs A."/>
            <person name="Gujja S."/>
            <person name="Heilman E.R."/>
            <person name="Heiman D.I."/>
            <person name="Hepburn T.A."/>
            <person name="Howarth C."/>
            <person name="Jen D."/>
            <person name="Larson L."/>
            <person name="Mehta T."/>
            <person name="Park D."/>
            <person name="Pearson M."/>
            <person name="Richards J."/>
            <person name="Roberts A."/>
            <person name="Saif S."/>
            <person name="Shea T.D."/>
            <person name="Shenoy N."/>
            <person name="Sisk P."/>
            <person name="Stolte C."/>
            <person name="Sykes S.N."/>
            <person name="Walk T."/>
            <person name="White J."/>
            <person name="Yandava C."/>
            <person name="Izard J."/>
            <person name="Baranova O.V."/>
            <person name="Blanton J.M."/>
            <person name="Tanner A.C."/>
            <person name="Dewhirst F."/>
            <person name="Haas B."/>
            <person name="Nusbaum C."/>
            <person name="Birren B."/>
        </authorList>
    </citation>
    <scope>NUCLEOTIDE SEQUENCE [LARGE SCALE GENOMIC DNA]</scope>
    <source>
        <strain evidence="5 6">F0304</strain>
    </source>
</reference>
<keyword evidence="3" id="KW-0173">Coenzyme A biosynthesis</keyword>
<protein>
    <recommendedName>
        <fullName evidence="3 4">Dephospho-CoA kinase</fullName>
        <ecNumber evidence="3 4">2.7.1.24</ecNumber>
    </recommendedName>
    <alternativeName>
        <fullName evidence="3">Dephosphocoenzyme A kinase</fullName>
    </alternativeName>
</protein>
<comment type="pathway">
    <text evidence="3">Cofactor biosynthesis; coenzyme A biosynthesis; CoA from (R)-pantothenate: step 5/5.</text>
</comment>
<dbReference type="CDD" id="cd02022">
    <property type="entry name" value="DPCK"/>
    <property type="match status" value="1"/>
</dbReference>
<proteinExistence type="inferred from homology"/>
<dbReference type="GO" id="GO:0005524">
    <property type="term" value="F:ATP binding"/>
    <property type="evidence" value="ECO:0007669"/>
    <property type="project" value="UniProtKB-UniRule"/>
</dbReference>
<dbReference type="PANTHER" id="PTHR10695">
    <property type="entry name" value="DEPHOSPHO-COA KINASE-RELATED"/>
    <property type="match status" value="1"/>
</dbReference>
<dbReference type="EC" id="2.7.1.24" evidence="3 4"/>
<dbReference type="RefSeq" id="WP_006292996.1">
    <property type="nucleotide sequence ID" value="NZ_GG770225.1"/>
</dbReference>